<dbReference type="InterPro" id="IPR036661">
    <property type="entry name" value="Luciferase-like_sf"/>
</dbReference>
<reference evidence="3 4" key="1">
    <citation type="journal article" date="2019" name="Emerg. Microbes Infect.">
        <title>Comprehensive subspecies identification of 175 nontuberculous mycobacteria species based on 7547 genomic profiles.</title>
        <authorList>
            <person name="Matsumoto Y."/>
            <person name="Kinjo T."/>
            <person name="Motooka D."/>
            <person name="Nabeya D."/>
            <person name="Jung N."/>
            <person name="Uechi K."/>
            <person name="Horii T."/>
            <person name="Iida T."/>
            <person name="Fujita J."/>
            <person name="Nakamura S."/>
        </authorList>
    </citation>
    <scope>NUCLEOTIDE SEQUENCE [LARGE SCALE GENOMIC DNA]</scope>
    <source>
        <strain evidence="3 4">JCM 17783</strain>
    </source>
</reference>
<name>A0A7I7QHJ6_9MYCO</name>
<accession>A0A7I7QHJ6</accession>
<evidence type="ECO:0000313" key="4">
    <source>
        <dbReference type="Proteomes" id="UP000467130"/>
    </source>
</evidence>
<evidence type="ECO:0000256" key="1">
    <source>
        <dbReference type="ARBA" id="ARBA00023002"/>
    </source>
</evidence>
<evidence type="ECO:0000259" key="2">
    <source>
        <dbReference type="Pfam" id="PF00296"/>
    </source>
</evidence>
<dbReference type="SUPFAM" id="SSF51679">
    <property type="entry name" value="Bacterial luciferase-like"/>
    <property type="match status" value="1"/>
</dbReference>
<sequence>MSEHRPLEIAVPVGFMRYLSPASLSQEAAALHASGLVDYVQTYDQITGWLPRSLWKPEYVPAAAFLPDGDSIYDTFALTAAMLAHNPEAGVCMSTDAIRRGPVELAQTLLTLGTLTSGKVMVQIGGGEVRQVSPGGWKRSQGLSSLEDQLRSWRALWQAHEPFSMEGNRWNLDDCYLGMQRPVRQPIVWTVGGGPRLMDLTTSYADGVNVAIPAVQAYPQSHGEWIRGVKSQLADKGRDPDDFGFGGWAVILCHEDESVIDRALDNPVVRWEAAIWGRFNNGDWAKEGIESAFPTDWHYAMKFRPMKISASEAQEILGRTSRQMAEKCMLHGTPAQIAEQLKPFVDQGVNWFSLTDFLPIMLDPEDAARSHERTLQIARMLKDYGQHRHVGTRNTESVPVGAAR</sequence>
<organism evidence="3 4">
    <name type="scientific">Mycobacterium stomatepiae</name>
    <dbReference type="NCBI Taxonomy" id="470076"/>
    <lineage>
        <taxon>Bacteria</taxon>
        <taxon>Bacillati</taxon>
        <taxon>Actinomycetota</taxon>
        <taxon>Actinomycetes</taxon>
        <taxon>Mycobacteriales</taxon>
        <taxon>Mycobacteriaceae</taxon>
        <taxon>Mycobacterium</taxon>
        <taxon>Mycobacterium simiae complex</taxon>
    </lineage>
</organism>
<dbReference type="Gene3D" id="3.20.20.30">
    <property type="entry name" value="Luciferase-like domain"/>
    <property type="match status" value="1"/>
</dbReference>
<dbReference type="PANTHER" id="PTHR43244">
    <property type="match status" value="1"/>
</dbReference>
<dbReference type="Pfam" id="PF00296">
    <property type="entry name" value="Bac_luciferase"/>
    <property type="match status" value="1"/>
</dbReference>
<dbReference type="GO" id="GO:0016705">
    <property type="term" value="F:oxidoreductase activity, acting on paired donors, with incorporation or reduction of molecular oxygen"/>
    <property type="evidence" value="ECO:0007669"/>
    <property type="project" value="InterPro"/>
</dbReference>
<dbReference type="KEGG" id="msto:MSTO_59360"/>
<dbReference type="InterPro" id="IPR011251">
    <property type="entry name" value="Luciferase-like_dom"/>
</dbReference>
<keyword evidence="1" id="KW-0560">Oxidoreductase</keyword>
<dbReference type="InterPro" id="IPR050564">
    <property type="entry name" value="F420-G6PD/mer"/>
</dbReference>
<protein>
    <recommendedName>
        <fullName evidence="2">Luciferase-like domain-containing protein</fullName>
    </recommendedName>
</protein>
<proteinExistence type="predicted"/>
<gene>
    <name evidence="3" type="ORF">MSTO_59360</name>
</gene>
<keyword evidence="4" id="KW-1185">Reference proteome</keyword>
<feature type="domain" description="Luciferase-like" evidence="2">
    <location>
        <begin position="64"/>
        <end position="349"/>
    </location>
</feature>
<dbReference type="Proteomes" id="UP000467130">
    <property type="component" value="Chromosome"/>
</dbReference>
<evidence type="ECO:0000313" key="3">
    <source>
        <dbReference type="EMBL" id="BBY25731.1"/>
    </source>
</evidence>
<dbReference type="PANTHER" id="PTHR43244:SF1">
    <property type="entry name" value="5,10-METHYLENETETRAHYDROMETHANOPTERIN REDUCTASE"/>
    <property type="match status" value="1"/>
</dbReference>
<dbReference type="AlphaFoldDB" id="A0A7I7QHJ6"/>
<dbReference type="EMBL" id="AP022587">
    <property type="protein sequence ID" value="BBY25731.1"/>
    <property type="molecule type" value="Genomic_DNA"/>
</dbReference>
<dbReference type="RefSeq" id="WP_163794095.1">
    <property type="nucleotide sequence ID" value="NZ_AP022587.1"/>
</dbReference>